<proteinExistence type="predicted"/>
<comment type="caution">
    <text evidence="2">The sequence shown here is derived from an EMBL/GenBank/DDBJ whole genome shotgun (WGS) entry which is preliminary data.</text>
</comment>
<evidence type="ECO:0000313" key="2">
    <source>
        <dbReference type="EMBL" id="MPM74255.1"/>
    </source>
</evidence>
<dbReference type="InterPro" id="IPR038376">
    <property type="entry name" value="ATP_synth_asu_C_sf"/>
</dbReference>
<sequence length="62" mass="7072">MNDYLKSVPAPHVRAFQKGLLQYAHHNYSAMLDEIEESGDLTDEQTAELRACIENYQLTCKA</sequence>
<dbReference type="AlphaFoldDB" id="A0A645CBF9"/>
<dbReference type="Pfam" id="PF00306">
    <property type="entry name" value="ATP-synt_ab_C"/>
    <property type="match status" value="1"/>
</dbReference>
<feature type="domain" description="ATP synthase alpha subunit C-terminal" evidence="1">
    <location>
        <begin position="2"/>
        <end position="55"/>
    </location>
</feature>
<accession>A0A645CBF9</accession>
<protein>
    <recommendedName>
        <fullName evidence="1">ATP synthase alpha subunit C-terminal domain-containing protein</fullName>
    </recommendedName>
</protein>
<dbReference type="GO" id="GO:0015986">
    <property type="term" value="P:proton motive force-driven ATP synthesis"/>
    <property type="evidence" value="ECO:0007669"/>
    <property type="project" value="InterPro"/>
</dbReference>
<dbReference type="Gene3D" id="1.20.150.20">
    <property type="entry name" value="ATP synthase alpha/beta chain, C-terminal domain"/>
    <property type="match status" value="1"/>
</dbReference>
<gene>
    <name evidence="2" type="ORF">SDC9_121240</name>
</gene>
<name>A0A645CBF9_9ZZZZ</name>
<reference evidence="2" key="1">
    <citation type="submission" date="2019-08" db="EMBL/GenBank/DDBJ databases">
        <authorList>
            <person name="Kucharzyk K."/>
            <person name="Murdoch R.W."/>
            <person name="Higgins S."/>
            <person name="Loffler F."/>
        </authorList>
    </citation>
    <scope>NUCLEOTIDE SEQUENCE</scope>
</reference>
<organism evidence="2">
    <name type="scientific">bioreactor metagenome</name>
    <dbReference type="NCBI Taxonomy" id="1076179"/>
    <lineage>
        <taxon>unclassified sequences</taxon>
        <taxon>metagenomes</taxon>
        <taxon>ecological metagenomes</taxon>
    </lineage>
</organism>
<dbReference type="SUPFAM" id="SSF47917">
    <property type="entry name" value="C-terminal domain of alpha and beta subunits of F1 ATP synthase"/>
    <property type="match status" value="1"/>
</dbReference>
<evidence type="ECO:0000259" key="1">
    <source>
        <dbReference type="Pfam" id="PF00306"/>
    </source>
</evidence>
<dbReference type="InterPro" id="IPR000793">
    <property type="entry name" value="ATP_synth_asu_C"/>
</dbReference>
<dbReference type="EMBL" id="VSSQ01025842">
    <property type="protein sequence ID" value="MPM74255.1"/>
    <property type="molecule type" value="Genomic_DNA"/>
</dbReference>